<gene>
    <name evidence="1" type="ORF">KDW03_00980</name>
</gene>
<organism evidence="1 2">
    <name type="scientific">Thermospira aquatica</name>
    <dbReference type="NCBI Taxonomy" id="2828656"/>
    <lineage>
        <taxon>Bacteria</taxon>
        <taxon>Pseudomonadati</taxon>
        <taxon>Spirochaetota</taxon>
        <taxon>Spirochaetia</taxon>
        <taxon>Brevinematales</taxon>
        <taxon>Thermospiraceae</taxon>
        <taxon>Thermospira</taxon>
    </lineage>
</organism>
<sequence length="213" mass="22933">MKRIVGIVVGCLVGSSLWAANLGTVTLYGGYNNWVRGQFLLSSLEEEGITNANAKTDGGGWSFGGEILAGHPQKTQFGVEIAWQPLLTVSGTDPTTGEKKSVGFVQTPIIGKVVFQNAWGIYGSLGLGISFISAFGDKELQNVMKLAFKDPALTTKFGFGLKRPITSWLGFDVGVNTTIALGDYGLTQGQSPIWFNMIFFWQVGFQAGLSLYF</sequence>
<protein>
    <recommendedName>
        <fullName evidence="3">Outer membrane protein beta-barrel domain-containing protein</fullName>
    </recommendedName>
</protein>
<evidence type="ECO:0008006" key="3">
    <source>
        <dbReference type="Google" id="ProtNLM"/>
    </source>
</evidence>
<evidence type="ECO:0000313" key="2">
    <source>
        <dbReference type="Proteomes" id="UP001056539"/>
    </source>
</evidence>
<dbReference type="AlphaFoldDB" id="A0AAX3BDK7"/>
<reference evidence="1" key="1">
    <citation type="submission" date="2021-04" db="EMBL/GenBank/DDBJ databases">
        <authorList>
            <person name="Postec A."/>
        </authorList>
    </citation>
    <scope>NUCLEOTIDE SEQUENCE</scope>
    <source>
        <strain evidence="1">F1F22</strain>
    </source>
</reference>
<dbReference type="KEGG" id="taqu:KDW03_00980"/>
<keyword evidence="2" id="KW-1185">Reference proteome</keyword>
<name>A0AAX3BDK7_9SPIR</name>
<dbReference type="EMBL" id="CP073355">
    <property type="protein sequence ID" value="URA10409.1"/>
    <property type="molecule type" value="Genomic_DNA"/>
</dbReference>
<accession>A0AAX3BDK7</accession>
<evidence type="ECO:0000313" key="1">
    <source>
        <dbReference type="EMBL" id="URA10409.1"/>
    </source>
</evidence>
<dbReference type="RefSeq" id="WP_271435539.1">
    <property type="nucleotide sequence ID" value="NZ_CP073355.1"/>
</dbReference>
<dbReference type="Proteomes" id="UP001056539">
    <property type="component" value="Chromosome"/>
</dbReference>
<proteinExistence type="predicted"/>
<reference evidence="1" key="2">
    <citation type="submission" date="2022-06" db="EMBL/GenBank/DDBJ databases">
        <title>Thermospira aquatica gen. nov., sp. nov.</title>
        <authorList>
            <person name="Ben Ali Gam Z."/>
            <person name="Labat M."/>
        </authorList>
    </citation>
    <scope>NUCLEOTIDE SEQUENCE</scope>
    <source>
        <strain evidence="1">F1F22</strain>
    </source>
</reference>